<feature type="compositionally biased region" description="Basic and acidic residues" evidence="1">
    <location>
        <begin position="119"/>
        <end position="133"/>
    </location>
</feature>
<evidence type="ECO:0000256" key="1">
    <source>
        <dbReference type="SAM" id="MobiDB-lite"/>
    </source>
</evidence>
<proteinExistence type="predicted"/>
<dbReference type="Proteomes" id="UP000324222">
    <property type="component" value="Unassembled WGS sequence"/>
</dbReference>
<dbReference type="AlphaFoldDB" id="A0A5B7D0Z6"/>
<feature type="region of interest" description="Disordered" evidence="1">
    <location>
        <begin position="65"/>
        <end position="133"/>
    </location>
</feature>
<organism evidence="2 3">
    <name type="scientific">Portunus trituberculatus</name>
    <name type="common">Swimming crab</name>
    <name type="synonym">Neptunus trituberculatus</name>
    <dbReference type="NCBI Taxonomy" id="210409"/>
    <lineage>
        <taxon>Eukaryota</taxon>
        <taxon>Metazoa</taxon>
        <taxon>Ecdysozoa</taxon>
        <taxon>Arthropoda</taxon>
        <taxon>Crustacea</taxon>
        <taxon>Multicrustacea</taxon>
        <taxon>Malacostraca</taxon>
        <taxon>Eumalacostraca</taxon>
        <taxon>Eucarida</taxon>
        <taxon>Decapoda</taxon>
        <taxon>Pleocyemata</taxon>
        <taxon>Brachyura</taxon>
        <taxon>Eubrachyura</taxon>
        <taxon>Portunoidea</taxon>
        <taxon>Portunidae</taxon>
        <taxon>Portuninae</taxon>
        <taxon>Portunus</taxon>
    </lineage>
</organism>
<evidence type="ECO:0000313" key="3">
    <source>
        <dbReference type="Proteomes" id="UP000324222"/>
    </source>
</evidence>
<keyword evidence="3" id="KW-1185">Reference proteome</keyword>
<sequence length="133" mass="14488">MLRDCQTPSQLWIALCNQRRPLCPDLGSSQAVQASAAHGDNRKTSCTRADIISLETGYESRFFSGREAGGGEVRAGGGEVVGRPGSRHSDSVPRPEVENFHLKPSPSCIHYERAIPVSEHSKDDTDKRQATVL</sequence>
<evidence type="ECO:0000313" key="2">
    <source>
        <dbReference type="EMBL" id="MPC14156.1"/>
    </source>
</evidence>
<protein>
    <submittedName>
        <fullName evidence="2">Uncharacterized protein</fullName>
    </submittedName>
</protein>
<feature type="compositionally biased region" description="Basic and acidic residues" evidence="1">
    <location>
        <begin position="87"/>
        <end position="101"/>
    </location>
</feature>
<comment type="caution">
    <text evidence="2">The sequence shown here is derived from an EMBL/GenBank/DDBJ whole genome shotgun (WGS) entry which is preliminary data.</text>
</comment>
<name>A0A5B7D0Z6_PORTR</name>
<dbReference type="EMBL" id="VSRR010000331">
    <property type="protein sequence ID" value="MPC14156.1"/>
    <property type="molecule type" value="Genomic_DNA"/>
</dbReference>
<feature type="compositionally biased region" description="Gly residues" evidence="1">
    <location>
        <begin position="67"/>
        <end position="80"/>
    </location>
</feature>
<accession>A0A5B7D0Z6</accession>
<gene>
    <name evidence="2" type="ORF">E2C01_006913</name>
</gene>
<reference evidence="2 3" key="1">
    <citation type="submission" date="2019-05" db="EMBL/GenBank/DDBJ databases">
        <title>Another draft genome of Portunus trituberculatus and its Hox gene families provides insights of decapod evolution.</title>
        <authorList>
            <person name="Jeong J.-H."/>
            <person name="Song I."/>
            <person name="Kim S."/>
            <person name="Choi T."/>
            <person name="Kim D."/>
            <person name="Ryu S."/>
            <person name="Kim W."/>
        </authorList>
    </citation>
    <scope>NUCLEOTIDE SEQUENCE [LARGE SCALE GENOMIC DNA]</scope>
    <source>
        <tissue evidence="2">Muscle</tissue>
    </source>
</reference>